<dbReference type="RefSeq" id="WP_029940105.1">
    <property type="nucleotide sequence ID" value="NZ_BSOO01000008.1"/>
</dbReference>
<sequence length="112" mass="10857">MTRSALLLGLALLTAACGDKQPATANDAVADAGLEQEDVIANDVTAIDAATADDAKMAADVPAPIGGDLGNAADKGADKGTKSEKKASAPGKSDNEPAPAADNAAEPGDNAA</sequence>
<evidence type="ECO:0000313" key="2">
    <source>
        <dbReference type="EMBL" id="GLR47355.1"/>
    </source>
</evidence>
<evidence type="ECO:0000313" key="3">
    <source>
        <dbReference type="Proteomes" id="UP001156703"/>
    </source>
</evidence>
<keyword evidence="3" id="KW-1185">Reference proteome</keyword>
<feature type="region of interest" description="Disordered" evidence="1">
    <location>
        <begin position="60"/>
        <end position="112"/>
    </location>
</feature>
<dbReference type="Proteomes" id="UP001156703">
    <property type="component" value="Unassembled WGS sequence"/>
</dbReference>
<dbReference type="EMBL" id="BSOO01000008">
    <property type="protein sequence ID" value="GLR47355.1"/>
    <property type="molecule type" value="Genomic_DNA"/>
</dbReference>
<comment type="caution">
    <text evidence="2">The sequence shown here is derived from an EMBL/GenBank/DDBJ whole genome shotgun (WGS) entry which is preliminary data.</text>
</comment>
<organism evidence="2 3">
    <name type="scientific">Sphingomonas astaxanthinifaciens DSM 22298</name>
    <dbReference type="NCBI Taxonomy" id="1123267"/>
    <lineage>
        <taxon>Bacteria</taxon>
        <taxon>Pseudomonadati</taxon>
        <taxon>Pseudomonadota</taxon>
        <taxon>Alphaproteobacteria</taxon>
        <taxon>Sphingomonadales</taxon>
        <taxon>Sphingomonadaceae</taxon>
        <taxon>Sphingomonas</taxon>
    </lineage>
</organism>
<reference evidence="3" key="1">
    <citation type="journal article" date="2019" name="Int. J. Syst. Evol. Microbiol.">
        <title>The Global Catalogue of Microorganisms (GCM) 10K type strain sequencing project: providing services to taxonomists for standard genome sequencing and annotation.</title>
        <authorList>
            <consortium name="The Broad Institute Genomics Platform"/>
            <consortium name="The Broad Institute Genome Sequencing Center for Infectious Disease"/>
            <person name="Wu L."/>
            <person name="Ma J."/>
        </authorList>
    </citation>
    <scope>NUCLEOTIDE SEQUENCE [LARGE SCALE GENOMIC DNA]</scope>
    <source>
        <strain evidence="3">NBRC 102146</strain>
    </source>
</reference>
<dbReference type="PROSITE" id="PS51257">
    <property type="entry name" value="PROKAR_LIPOPROTEIN"/>
    <property type="match status" value="1"/>
</dbReference>
<proteinExistence type="predicted"/>
<name>A0ABQ5Z5Q4_9SPHN</name>
<feature type="compositionally biased region" description="Low complexity" evidence="1">
    <location>
        <begin position="96"/>
        <end position="112"/>
    </location>
</feature>
<gene>
    <name evidence="2" type="ORF">GCM10007925_10660</name>
</gene>
<evidence type="ECO:0000256" key="1">
    <source>
        <dbReference type="SAM" id="MobiDB-lite"/>
    </source>
</evidence>
<feature type="compositionally biased region" description="Basic and acidic residues" evidence="1">
    <location>
        <begin position="75"/>
        <end position="87"/>
    </location>
</feature>
<protein>
    <submittedName>
        <fullName evidence="2">Uncharacterized protein</fullName>
    </submittedName>
</protein>
<accession>A0ABQ5Z5Q4</accession>